<evidence type="ECO:0000313" key="3">
    <source>
        <dbReference type="EMBL" id="AKU43947.1"/>
    </source>
</evidence>
<feature type="region of interest" description="Disordered" evidence="1">
    <location>
        <begin position="87"/>
        <end position="106"/>
    </location>
</feature>
<gene>
    <name evidence="3" type="ORF">CPT_Merlin301</name>
</gene>
<evidence type="ECO:0000256" key="1">
    <source>
        <dbReference type="SAM" id="MobiDB-lite"/>
    </source>
</evidence>
<dbReference type="Pfam" id="PF24193">
    <property type="entry name" value="DUF7418"/>
    <property type="match status" value="1"/>
</dbReference>
<evidence type="ECO:0000313" key="4">
    <source>
        <dbReference type="Proteomes" id="UP000204280"/>
    </source>
</evidence>
<dbReference type="Proteomes" id="UP000204280">
    <property type="component" value="Segment"/>
</dbReference>
<name>A0A0K1LN58_9CAUD</name>
<dbReference type="RefSeq" id="YP_009204015.1">
    <property type="nucleotide sequence ID" value="NC_028857.1"/>
</dbReference>
<organism evidence="3 4">
    <name type="scientific">Citrobacter phage Merlin</name>
    <dbReference type="NCBI Taxonomy" id="1675602"/>
    <lineage>
        <taxon>Viruses</taxon>
        <taxon>Duplodnaviria</taxon>
        <taxon>Heunggongvirae</taxon>
        <taxon>Uroviricota</taxon>
        <taxon>Caudoviricetes</taxon>
        <taxon>Pantevenvirales</taxon>
        <taxon>Straboviridae</taxon>
        <taxon>Tevenvirinae</taxon>
        <taxon>Moonvirus</taxon>
        <taxon>Moonvirus merlin</taxon>
    </lineage>
</organism>
<dbReference type="OrthoDB" id="25476at10239"/>
<protein>
    <recommendedName>
        <fullName evidence="2">DUF7418 domain-containing protein</fullName>
    </recommendedName>
</protein>
<keyword evidence="4" id="KW-1185">Reference proteome</keyword>
<sequence>MINPMNVGDSSIKEITLHGNHYAEILYALDVILDPNADGVLVCEDSFLGKENVDNALMNLECLNYNDRVYQGVVRVRDFYIGGKNEQAERGVNETEEPADIYPVEE</sequence>
<reference evidence="3 4" key="1">
    <citation type="journal article" date="2015" name="Genome Announc.">
        <title>Complete Genome Sequence of Citrobacter freundii Myophage Merlin.</title>
        <authorList>
            <person name="LeSage K.C."/>
            <person name="Hargrove E.C."/>
            <person name="Cahill J.L."/>
            <person name="Rasche E.S."/>
            <person name="Kuty Everett G.F."/>
        </authorList>
    </citation>
    <scope>NUCLEOTIDE SEQUENCE [LARGE SCALE GENOMIC DNA]</scope>
</reference>
<dbReference type="InterPro" id="IPR055841">
    <property type="entry name" value="DUF7418"/>
</dbReference>
<evidence type="ECO:0000259" key="2">
    <source>
        <dbReference type="Pfam" id="PF24193"/>
    </source>
</evidence>
<dbReference type="EMBL" id="KT001915">
    <property type="protein sequence ID" value="AKU43947.1"/>
    <property type="molecule type" value="Genomic_DNA"/>
</dbReference>
<dbReference type="GeneID" id="26648226"/>
<accession>A0A0K1LN58</accession>
<feature type="domain" description="DUF7418" evidence="2">
    <location>
        <begin position="1"/>
        <end position="105"/>
    </location>
</feature>
<dbReference type="KEGG" id="vg:26648226"/>
<proteinExistence type="predicted"/>
<feature type="compositionally biased region" description="Acidic residues" evidence="1">
    <location>
        <begin position="94"/>
        <end position="106"/>
    </location>
</feature>